<name>A0A3A1WIJ5_9HYPH</name>
<feature type="signal peptide" evidence="1">
    <location>
        <begin position="1"/>
        <end position="31"/>
    </location>
</feature>
<evidence type="ECO:0000256" key="1">
    <source>
        <dbReference type="SAM" id="SignalP"/>
    </source>
</evidence>
<accession>A0A3A1WIJ5</accession>
<comment type="caution">
    <text evidence="2">The sequence shown here is derived from an EMBL/GenBank/DDBJ whole genome shotgun (WGS) entry which is preliminary data.</text>
</comment>
<proteinExistence type="predicted"/>
<reference evidence="3" key="1">
    <citation type="submission" date="2018-09" db="EMBL/GenBank/DDBJ databases">
        <authorList>
            <person name="Tuo L."/>
        </authorList>
    </citation>
    <scope>NUCLEOTIDE SEQUENCE [LARGE SCALE GENOMIC DNA]</scope>
    <source>
        <strain evidence="3">M2BS4Y-1</strain>
    </source>
</reference>
<protein>
    <submittedName>
        <fullName evidence="2">Uncharacterized protein</fullName>
    </submittedName>
</protein>
<gene>
    <name evidence="2" type="ORF">D3218_12250</name>
</gene>
<dbReference type="Proteomes" id="UP000265750">
    <property type="component" value="Unassembled WGS sequence"/>
</dbReference>
<keyword evidence="1" id="KW-0732">Signal</keyword>
<evidence type="ECO:0000313" key="2">
    <source>
        <dbReference type="EMBL" id="RIY00066.1"/>
    </source>
</evidence>
<dbReference type="RefSeq" id="WP_119540377.1">
    <property type="nucleotide sequence ID" value="NZ_QYRN01000006.1"/>
</dbReference>
<evidence type="ECO:0000313" key="3">
    <source>
        <dbReference type="Proteomes" id="UP000265750"/>
    </source>
</evidence>
<dbReference type="OrthoDB" id="7906449at2"/>
<sequence length="400" mass="40662">MAPTPLRRSSAARALPLALVALAGLAGPAAASSVLVVGGETRTPSVAVAGHAGAARRTPAECATAFHARFAAIRDGEFAALKAAAGTEAGAADAALPGGLLFPPAGRAQAGDNAAALRAAGELAKARGRSAGPLDANARWIAARIREDLGDFLSQKETPFLCSGIADYLETLRAQAARIEPSPARLTAQVAAQREAARASLVAARAALRPAPLPRFAPADRPGEALVASHLRSSVGLGDGEVYGPVMRVANRQDVRVSEGSSDPDLPPLKASAALASEQDVARTIRDLANRAEAAGALDAPAQTDPMRTGAIPLVGPVRPDPRPALGLLAELRPRLLGPAAPPAADANRRADLVRALSDLEALDYLLAAEREPPHPLPAALEATFAAIAAAHADACACEP</sequence>
<dbReference type="AlphaFoldDB" id="A0A3A1WIJ5"/>
<dbReference type="EMBL" id="QYRN01000006">
    <property type="protein sequence ID" value="RIY00066.1"/>
    <property type="molecule type" value="Genomic_DNA"/>
</dbReference>
<organism evidence="2 3">
    <name type="scientific">Aureimonas flava</name>
    <dbReference type="NCBI Taxonomy" id="2320271"/>
    <lineage>
        <taxon>Bacteria</taxon>
        <taxon>Pseudomonadati</taxon>
        <taxon>Pseudomonadota</taxon>
        <taxon>Alphaproteobacteria</taxon>
        <taxon>Hyphomicrobiales</taxon>
        <taxon>Aurantimonadaceae</taxon>
        <taxon>Aureimonas</taxon>
    </lineage>
</organism>
<feature type="chain" id="PRO_5017176693" evidence="1">
    <location>
        <begin position="32"/>
        <end position="400"/>
    </location>
</feature>
<keyword evidence="3" id="KW-1185">Reference proteome</keyword>